<dbReference type="PANTHER" id="PTHR12526:SF600">
    <property type="entry name" value="GLYCOSYL TRANSFERASE GROUP 1"/>
    <property type="match status" value="1"/>
</dbReference>
<protein>
    <submittedName>
        <fullName evidence="2">Glycoside hydrolase</fullName>
    </submittedName>
</protein>
<comment type="caution">
    <text evidence="2">The sequence shown here is derived from an EMBL/GenBank/DDBJ whole genome shotgun (WGS) entry which is preliminary data.</text>
</comment>
<sequence>MKIVFLAPFGIRPKGTVVARMVPLAAELQALGHRVTIIAPPYTNPEDSGRTEDIRGVRLRNIRLAPGGAALSAPVMVWRMYRAAREEEPDLIHLFKPKGYGGLAAMLHLLTASRRAPLFLDTDDWEGRGGMNALHDYSRAQRLLFAFQEEWLPPRARGVTVASRELEARMAAMGVAPERLLYLPNCVDDQPPGNGAQVRARLGIAGNAPVVLLYTRFFEFSQDDLHRIFAGLFRKVPGIRFLVVGKGRNREEELLAAAARAQGFADSLHIAGWVEPDELPHWFAAGDVALYPFADTLVNRAKCPAKLTELMRAGVPVVADRVGQIAEYAEDGISGILCRPGAPDEMIARTAGLLADPVRRRAVGAAGRERILSRFNWRDAAARLDAFYDNLTRRRNLT</sequence>
<name>A0A0C1QL14_9BACT</name>
<evidence type="ECO:0000313" key="3">
    <source>
        <dbReference type="Proteomes" id="UP000031433"/>
    </source>
</evidence>
<dbReference type="CDD" id="cd03794">
    <property type="entry name" value="GT4_WbuB-like"/>
    <property type="match status" value="1"/>
</dbReference>
<dbReference type="SUPFAM" id="SSF53756">
    <property type="entry name" value="UDP-Glycosyltransferase/glycogen phosphorylase"/>
    <property type="match status" value="1"/>
</dbReference>
<reference evidence="2 3" key="1">
    <citation type="submission" date="2015-01" db="EMBL/GenBank/DDBJ databases">
        <title>Genome sequence of the anaerobic bacterium Geobacter soli GSS01, a dissimilatory Fe(III) reducer from soil.</title>
        <authorList>
            <person name="Yang G."/>
            <person name="Zhou S."/>
        </authorList>
    </citation>
    <scope>NUCLEOTIDE SEQUENCE [LARGE SCALE GENOMIC DNA]</scope>
    <source>
        <strain evidence="2 3">GSS01</strain>
    </source>
</reference>
<dbReference type="RefSeq" id="WP_039642938.1">
    <property type="nucleotide sequence ID" value="NZ_JXBL01000001.1"/>
</dbReference>
<dbReference type="Pfam" id="PF13692">
    <property type="entry name" value="Glyco_trans_1_4"/>
    <property type="match status" value="1"/>
</dbReference>
<evidence type="ECO:0000259" key="1">
    <source>
        <dbReference type="Pfam" id="PF13579"/>
    </source>
</evidence>
<dbReference type="EMBL" id="JXBL01000001">
    <property type="protein sequence ID" value="KIE41307.1"/>
    <property type="molecule type" value="Genomic_DNA"/>
</dbReference>
<feature type="domain" description="Glycosyltransferase subfamily 4-like N-terminal" evidence="1">
    <location>
        <begin position="17"/>
        <end position="185"/>
    </location>
</feature>
<evidence type="ECO:0000313" key="2">
    <source>
        <dbReference type="EMBL" id="KIE41307.1"/>
    </source>
</evidence>
<dbReference type="Proteomes" id="UP000031433">
    <property type="component" value="Unassembled WGS sequence"/>
</dbReference>
<gene>
    <name evidence="2" type="ORF">SE37_00980</name>
</gene>
<organism evidence="2 3">
    <name type="scientific">Geobacter soli</name>
    <dbReference type="NCBI Taxonomy" id="1510391"/>
    <lineage>
        <taxon>Bacteria</taxon>
        <taxon>Pseudomonadati</taxon>
        <taxon>Thermodesulfobacteriota</taxon>
        <taxon>Desulfuromonadia</taxon>
        <taxon>Geobacterales</taxon>
        <taxon>Geobacteraceae</taxon>
        <taxon>Geobacter</taxon>
    </lineage>
</organism>
<dbReference type="GO" id="GO:0016757">
    <property type="term" value="F:glycosyltransferase activity"/>
    <property type="evidence" value="ECO:0007669"/>
    <property type="project" value="UniProtKB-ARBA"/>
</dbReference>
<dbReference type="PANTHER" id="PTHR12526">
    <property type="entry name" value="GLYCOSYLTRANSFERASE"/>
    <property type="match status" value="1"/>
</dbReference>
<accession>A0A0C1QL14</accession>
<keyword evidence="3" id="KW-1185">Reference proteome</keyword>
<dbReference type="GO" id="GO:0016787">
    <property type="term" value="F:hydrolase activity"/>
    <property type="evidence" value="ECO:0007669"/>
    <property type="project" value="UniProtKB-KW"/>
</dbReference>
<dbReference type="Pfam" id="PF13579">
    <property type="entry name" value="Glyco_trans_4_4"/>
    <property type="match status" value="1"/>
</dbReference>
<dbReference type="InterPro" id="IPR028098">
    <property type="entry name" value="Glyco_trans_4-like_N"/>
</dbReference>
<dbReference type="Gene3D" id="3.40.50.2000">
    <property type="entry name" value="Glycogen Phosphorylase B"/>
    <property type="match status" value="2"/>
</dbReference>
<keyword evidence="2" id="KW-0378">Hydrolase</keyword>
<proteinExistence type="predicted"/>
<dbReference type="AlphaFoldDB" id="A0A0C1QL14"/>